<organism evidence="1">
    <name type="scientific">Phytophthora nicotianae</name>
    <name type="common">Potato buckeye rot agent</name>
    <name type="synonym">Phytophthora parasitica</name>
    <dbReference type="NCBI Taxonomy" id="4792"/>
    <lineage>
        <taxon>Eukaryota</taxon>
        <taxon>Sar</taxon>
        <taxon>Stramenopiles</taxon>
        <taxon>Oomycota</taxon>
        <taxon>Peronosporomycetes</taxon>
        <taxon>Peronosporales</taxon>
        <taxon>Peronosporaceae</taxon>
        <taxon>Phytophthora</taxon>
    </lineage>
</organism>
<dbReference type="AlphaFoldDB" id="W2JYK4"/>
<reference evidence="1" key="1">
    <citation type="submission" date="2013-11" db="EMBL/GenBank/DDBJ databases">
        <title>The Genome Sequence of Phytophthora parasitica CHvinca01.</title>
        <authorList>
            <consortium name="The Broad Institute Genomics Platform"/>
            <person name="Russ C."/>
            <person name="Tyler B."/>
            <person name="Panabieres F."/>
            <person name="Shan W."/>
            <person name="Tripathy S."/>
            <person name="Grunwald N."/>
            <person name="Machado M."/>
            <person name="Johnson C.S."/>
            <person name="Arredondo F."/>
            <person name="Hong C."/>
            <person name="Coffey M."/>
            <person name="Young S.K."/>
            <person name="Zeng Q."/>
            <person name="Gargeya S."/>
            <person name="Fitzgerald M."/>
            <person name="Abouelleil A."/>
            <person name="Alvarado L."/>
            <person name="Chapman S.B."/>
            <person name="Gainer-Dewar J."/>
            <person name="Goldberg J."/>
            <person name="Griggs A."/>
            <person name="Gujja S."/>
            <person name="Hansen M."/>
            <person name="Howarth C."/>
            <person name="Imamovic A."/>
            <person name="Ireland A."/>
            <person name="Larimer J."/>
            <person name="McCowan C."/>
            <person name="Murphy C."/>
            <person name="Pearson M."/>
            <person name="Poon T.W."/>
            <person name="Priest M."/>
            <person name="Roberts A."/>
            <person name="Saif S."/>
            <person name="Shea T."/>
            <person name="Sykes S."/>
            <person name="Wortman J."/>
            <person name="Nusbaum C."/>
            <person name="Birren B."/>
        </authorList>
    </citation>
    <scope>NUCLEOTIDE SEQUENCE [LARGE SCALE GENOMIC DNA]</scope>
    <source>
        <strain evidence="1">CHvinca01</strain>
    </source>
</reference>
<name>W2JYK4_PHYNI</name>
<evidence type="ECO:0000313" key="1">
    <source>
        <dbReference type="EMBL" id="ETL77389.1"/>
    </source>
</evidence>
<dbReference type="Proteomes" id="UP000054423">
    <property type="component" value="Unassembled WGS sequence"/>
</dbReference>
<dbReference type="OrthoDB" id="97756at2759"/>
<proteinExistence type="predicted"/>
<protein>
    <submittedName>
        <fullName evidence="1">Uncharacterized protein</fullName>
    </submittedName>
</protein>
<gene>
    <name evidence="1" type="ORF">L917_21667</name>
</gene>
<dbReference type="EMBL" id="KI683730">
    <property type="protein sequence ID" value="ETL77389.1"/>
    <property type="molecule type" value="Genomic_DNA"/>
</dbReference>
<sequence length="72" mass="8411">MPASLLKRRYRSRQLEQALDKEEEGLTGDIYDVDQYVAKWCAVGRSSEYKTARGSWHFHKIVTEMTSESRSQ</sequence>
<accession>W2JYK4</accession>